<dbReference type="EC" id="2.4.-.-" evidence="5"/>
<feature type="domain" description="Glycosyltransferase subfamily 4-like N-terminal" evidence="4">
    <location>
        <begin position="14"/>
        <end position="167"/>
    </location>
</feature>
<dbReference type="Proteomes" id="UP001596496">
    <property type="component" value="Unassembled WGS sequence"/>
</dbReference>
<dbReference type="PANTHER" id="PTHR45947:SF3">
    <property type="entry name" value="SULFOQUINOVOSYL TRANSFERASE SQD2"/>
    <property type="match status" value="1"/>
</dbReference>
<keyword evidence="1 5" id="KW-0328">Glycosyltransferase</keyword>
<dbReference type="EMBL" id="JBHTCG010000002">
    <property type="protein sequence ID" value="MFC7381520.1"/>
    <property type="molecule type" value="Genomic_DNA"/>
</dbReference>
<sequence>MRIVHVGYRLPPEPGGLERHIERLAREQLARGHRVVVAHRRGRAPEGTQTLTLRRTRRSRLLARRSDVLAFGLECARALRDAGEVDVVHVHGDHRETLALGPAARRLGVPLVVTVHGAMTMRHLPIMPFAFRHVDDFIAIGARPAQDLRGAGVPASRIATMSSGLDLRHIARHHGGPVEPGLIVSVGSLEKVKNHAVTIEAFHALRALHPGARLVIAGEGSERAALQQLAGTGRGVHLAGHLPESEVYALVARAQAFVLASRRLPTIGEGIPTAALEALALGTPVILSSETSLEPIVEAGAYRTFLSGSVPDLVRRLREVLEGDRALPEIIERGLRAAATLDWSSVAARVEERYTALLPGGPLLPAAAS</sequence>
<reference evidence="6" key="1">
    <citation type="journal article" date="2019" name="Int. J. Syst. Evol. Microbiol.">
        <title>The Global Catalogue of Microorganisms (GCM) 10K type strain sequencing project: providing services to taxonomists for standard genome sequencing and annotation.</title>
        <authorList>
            <consortium name="The Broad Institute Genomics Platform"/>
            <consortium name="The Broad Institute Genome Sequencing Center for Infectious Disease"/>
            <person name="Wu L."/>
            <person name="Ma J."/>
        </authorList>
    </citation>
    <scope>NUCLEOTIDE SEQUENCE [LARGE SCALE GENOMIC DNA]</scope>
    <source>
        <strain evidence="6">CECT 7649</strain>
    </source>
</reference>
<dbReference type="Pfam" id="PF00534">
    <property type="entry name" value="Glycos_transf_1"/>
    <property type="match status" value="1"/>
</dbReference>
<accession>A0ABW2NZB8</accession>
<evidence type="ECO:0000256" key="2">
    <source>
        <dbReference type="ARBA" id="ARBA00022679"/>
    </source>
</evidence>
<dbReference type="RefSeq" id="WP_380824446.1">
    <property type="nucleotide sequence ID" value="NZ_JBHTCG010000002.1"/>
</dbReference>
<dbReference type="InterPro" id="IPR028098">
    <property type="entry name" value="Glyco_trans_4-like_N"/>
</dbReference>
<feature type="domain" description="Glycosyl transferase family 1" evidence="3">
    <location>
        <begin position="175"/>
        <end position="331"/>
    </location>
</feature>
<evidence type="ECO:0000259" key="3">
    <source>
        <dbReference type="Pfam" id="PF00534"/>
    </source>
</evidence>
<evidence type="ECO:0000313" key="5">
    <source>
        <dbReference type="EMBL" id="MFC7381520.1"/>
    </source>
</evidence>
<dbReference type="InterPro" id="IPR001296">
    <property type="entry name" value="Glyco_trans_1"/>
</dbReference>
<protein>
    <submittedName>
        <fullName evidence="5">Glycosyltransferase family 4 protein</fullName>
        <ecNumber evidence="5">2.4.-.-</ecNumber>
    </submittedName>
</protein>
<organism evidence="5 6">
    <name type="scientific">Sphaerisporangium rhizosphaerae</name>
    <dbReference type="NCBI Taxonomy" id="2269375"/>
    <lineage>
        <taxon>Bacteria</taxon>
        <taxon>Bacillati</taxon>
        <taxon>Actinomycetota</taxon>
        <taxon>Actinomycetes</taxon>
        <taxon>Streptosporangiales</taxon>
        <taxon>Streptosporangiaceae</taxon>
        <taxon>Sphaerisporangium</taxon>
    </lineage>
</organism>
<keyword evidence="6" id="KW-1185">Reference proteome</keyword>
<dbReference type="PANTHER" id="PTHR45947">
    <property type="entry name" value="SULFOQUINOVOSYL TRANSFERASE SQD2"/>
    <property type="match status" value="1"/>
</dbReference>
<gene>
    <name evidence="5" type="ORF">ACFQSB_04820</name>
</gene>
<dbReference type="InterPro" id="IPR050194">
    <property type="entry name" value="Glycosyltransferase_grp1"/>
</dbReference>
<evidence type="ECO:0000259" key="4">
    <source>
        <dbReference type="Pfam" id="PF13439"/>
    </source>
</evidence>
<name>A0ABW2NZB8_9ACTN</name>
<dbReference type="GO" id="GO:0016757">
    <property type="term" value="F:glycosyltransferase activity"/>
    <property type="evidence" value="ECO:0007669"/>
    <property type="project" value="UniProtKB-KW"/>
</dbReference>
<dbReference type="CDD" id="cd03801">
    <property type="entry name" value="GT4_PimA-like"/>
    <property type="match status" value="1"/>
</dbReference>
<comment type="caution">
    <text evidence="5">The sequence shown here is derived from an EMBL/GenBank/DDBJ whole genome shotgun (WGS) entry which is preliminary data.</text>
</comment>
<keyword evidence="2 5" id="KW-0808">Transferase</keyword>
<dbReference type="SUPFAM" id="SSF53756">
    <property type="entry name" value="UDP-Glycosyltransferase/glycogen phosphorylase"/>
    <property type="match status" value="1"/>
</dbReference>
<proteinExistence type="predicted"/>
<evidence type="ECO:0000313" key="6">
    <source>
        <dbReference type="Proteomes" id="UP001596496"/>
    </source>
</evidence>
<evidence type="ECO:0000256" key="1">
    <source>
        <dbReference type="ARBA" id="ARBA00022676"/>
    </source>
</evidence>
<dbReference type="Pfam" id="PF13439">
    <property type="entry name" value="Glyco_transf_4"/>
    <property type="match status" value="1"/>
</dbReference>
<dbReference type="Gene3D" id="3.40.50.2000">
    <property type="entry name" value="Glycogen Phosphorylase B"/>
    <property type="match status" value="2"/>
</dbReference>